<name>W4Q8P7_9BACI</name>
<comment type="caution">
    <text evidence="2">The sequence shown here is derived from an EMBL/GenBank/DDBJ whole genome shotgun (WGS) entry which is preliminary data.</text>
</comment>
<dbReference type="Proteomes" id="UP000018890">
    <property type="component" value="Unassembled WGS sequence"/>
</dbReference>
<evidence type="ECO:0000313" key="3">
    <source>
        <dbReference type="Proteomes" id="UP000018890"/>
    </source>
</evidence>
<organism evidence="2 3">
    <name type="scientific">Halalkalibacter wakoensis JCM 9140</name>
    <dbReference type="NCBI Taxonomy" id="1236970"/>
    <lineage>
        <taxon>Bacteria</taxon>
        <taxon>Bacillati</taxon>
        <taxon>Bacillota</taxon>
        <taxon>Bacilli</taxon>
        <taxon>Bacillales</taxon>
        <taxon>Bacillaceae</taxon>
        <taxon>Halalkalibacter</taxon>
    </lineage>
</organism>
<dbReference type="InterPro" id="IPR054528">
    <property type="entry name" value="TcaA_5th"/>
</dbReference>
<dbReference type="EMBL" id="BAUT01000064">
    <property type="protein sequence ID" value="GAE27779.1"/>
    <property type="molecule type" value="Genomic_DNA"/>
</dbReference>
<protein>
    <recommendedName>
        <fullName evidence="1">TcaA protein NTF2-like domain-containing protein</fullName>
    </recommendedName>
</protein>
<accession>W4Q8P7</accession>
<dbReference type="AlphaFoldDB" id="W4Q8P7"/>
<proteinExistence type="predicted"/>
<gene>
    <name evidence="2" type="ORF">JCM9140_3938</name>
</gene>
<feature type="domain" description="TcaA protein NTF2-like" evidence="1">
    <location>
        <begin position="29"/>
        <end position="142"/>
    </location>
</feature>
<dbReference type="STRING" id="1236970.JCM9140_3938"/>
<feature type="domain" description="TcaA protein NTF2-like" evidence="1">
    <location>
        <begin position="164"/>
        <end position="275"/>
    </location>
</feature>
<evidence type="ECO:0000313" key="2">
    <source>
        <dbReference type="EMBL" id="GAE27779.1"/>
    </source>
</evidence>
<dbReference type="Pfam" id="PF22819">
    <property type="entry name" value="TcaA_5th"/>
    <property type="match status" value="2"/>
</dbReference>
<evidence type="ECO:0000259" key="1">
    <source>
        <dbReference type="Pfam" id="PF22819"/>
    </source>
</evidence>
<sequence length="294" mass="34592">MEVDNGEMRIVASSHDVMEVIEPDYHIYNEDLSAFLRQFRADYMVALNEGYFSYIESYLSESGRAYSGLRDYVQSISGQGHYFDFQVFDVQSIEKLGSNQYRVKTYEEFVFTSNEGKQTAYQKEKEYLVQALSETTFSILQIEDLHTVREEIIVRTIDNVSSWQVEDFIERYYRDFIYAFNGAGFSYVEEYFIQGNSEYNATVNYIANANEKEMHVQNQFLRVDGIWEHDDTRLLVEVEVVDAYSYRDGSGDEKRVSVDYLIHVSEYGTMRIEEIPRLDILEEYRYDAVENEGE</sequence>
<reference evidence="2" key="1">
    <citation type="journal article" date="2014" name="Genome Announc.">
        <title>Draft Genome Sequences of Three Alkaliphilic Bacillus Strains, Bacillus wakoensis JCM 9140T, Bacillus akibai JCM 9157T, and Bacillus hemicellulosilyticus JCM 9152T.</title>
        <authorList>
            <person name="Yuki M."/>
            <person name="Oshima K."/>
            <person name="Suda W."/>
            <person name="Oshida Y."/>
            <person name="Kitamura K."/>
            <person name="Iida T."/>
            <person name="Hattori M."/>
            <person name="Ohkuma M."/>
        </authorList>
    </citation>
    <scope>NUCLEOTIDE SEQUENCE [LARGE SCALE GENOMIC DNA]</scope>
    <source>
        <strain evidence="2">JCM 9140</strain>
    </source>
</reference>
<keyword evidence="3" id="KW-1185">Reference proteome</keyword>